<gene>
    <name evidence="1" type="ORF">BJ878DRAFT_419433</name>
</gene>
<comment type="caution">
    <text evidence="1">The sequence shown here is derived from an EMBL/GenBank/DDBJ whole genome shotgun (WGS) entry which is preliminary data.</text>
</comment>
<evidence type="ECO:0000313" key="2">
    <source>
        <dbReference type="Proteomes" id="UP000887226"/>
    </source>
</evidence>
<dbReference type="OrthoDB" id="536211at2759"/>
<dbReference type="EMBL" id="MU253853">
    <property type="protein sequence ID" value="KAG9245318.1"/>
    <property type="molecule type" value="Genomic_DNA"/>
</dbReference>
<dbReference type="Gene3D" id="3.40.390.10">
    <property type="entry name" value="Collagenase (Catalytic Domain)"/>
    <property type="match status" value="1"/>
</dbReference>
<dbReference type="AlphaFoldDB" id="A0A9P7Z4B1"/>
<accession>A0A9P7Z4B1</accession>
<protein>
    <submittedName>
        <fullName evidence="1">Uncharacterized protein</fullName>
    </submittedName>
</protein>
<evidence type="ECO:0000313" key="1">
    <source>
        <dbReference type="EMBL" id="KAG9245318.1"/>
    </source>
</evidence>
<dbReference type="InterPro" id="IPR024079">
    <property type="entry name" value="MetalloPept_cat_dom_sf"/>
</dbReference>
<keyword evidence="2" id="KW-1185">Reference proteome</keyword>
<dbReference type="Proteomes" id="UP000887226">
    <property type="component" value="Unassembled WGS sequence"/>
</dbReference>
<reference evidence="1" key="1">
    <citation type="journal article" date="2021" name="IMA Fungus">
        <title>Genomic characterization of three marine fungi, including Emericellopsis atlantica sp. nov. with signatures of a generalist lifestyle and marine biomass degradation.</title>
        <authorList>
            <person name="Hagestad O.C."/>
            <person name="Hou L."/>
            <person name="Andersen J.H."/>
            <person name="Hansen E.H."/>
            <person name="Altermark B."/>
            <person name="Li C."/>
            <person name="Kuhnert E."/>
            <person name="Cox R.J."/>
            <person name="Crous P.W."/>
            <person name="Spatafora J.W."/>
            <person name="Lail K."/>
            <person name="Amirebrahimi M."/>
            <person name="Lipzen A."/>
            <person name="Pangilinan J."/>
            <person name="Andreopoulos W."/>
            <person name="Hayes R.D."/>
            <person name="Ng V."/>
            <person name="Grigoriev I.V."/>
            <person name="Jackson S.A."/>
            <person name="Sutton T.D.S."/>
            <person name="Dobson A.D.W."/>
            <person name="Rama T."/>
        </authorList>
    </citation>
    <scope>NUCLEOTIDE SEQUENCE</scope>
    <source>
        <strain evidence="1">TRa3180A</strain>
    </source>
</reference>
<feature type="non-terminal residue" evidence="1">
    <location>
        <position position="1"/>
    </location>
</feature>
<organism evidence="1 2">
    <name type="scientific">Calycina marina</name>
    <dbReference type="NCBI Taxonomy" id="1763456"/>
    <lineage>
        <taxon>Eukaryota</taxon>
        <taxon>Fungi</taxon>
        <taxon>Dikarya</taxon>
        <taxon>Ascomycota</taxon>
        <taxon>Pezizomycotina</taxon>
        <taxon>Leotiomycetes</taxon>
        <taxon>Helotiales</taxon>
        <taxon>Pezizellaceae</taxon>
        <taxon>Calycina</taxon>
    </lineage>
</organism>
<name>A0A9P7Z4B1_9HELO</name>
<dbReference type="GO" id="GO:0008237">
    <property type="term" value="F:metallopeptidase activity"/>
    <property type="evidence" value="ECO:0007669"/>
    <property type="project" value="InterPro"/>
</dbReference>
<sequence length="85" mass="9124">FCYFPATVTTGSDNFYYDSCEILCSTVHGRSATNYNLGKTRTHGVGRWVGIVNTFQVGCTSLGDSIADTPESALGFYGNLTGHDS</sequence>
<proteinExistence type="predicted"/>